<accession>A0ABW3PJF0</accession>
<gene>
    <name evidence="3" type="ORF">ACFQ22_06980</name>
</gene>
<feature type="domain" description="Adenylyltransferase AadA C-terminal" evidence="2">
    <location>
        <begin position="149"/>
        <end position="250"/>
    </location>
</feature>
<proteinExistence type="predicted"/>
<reference evidence="4" key="1">
    <citation type="journal article" date="2019" name="Int. J. Syst. Evol. Microbiol.">
        <title>The Global Catalogue of Microorganisms (GCM) 10K type strain sequencing project: providing services to taxonomists for standard genome sequencing and annotation.</title>
        <authorList>
            <consortium name="The Broad Institute Genomics Platform"/>
            <consortium name="The Broad Institute Genome Sequencing Center for Infectious Disease"/>
            <person name="Wu L."/>
            <person name="Ma J."/>
        </authorList>
    </citation>
    <scope>NUCLEOTIDE SEQUENCE [LARGE SCALE GENOMIC DNA]</scope>
    <source>
        <strain evidence="4">CCUG 71848</strain>
    </source>
</reference>
<evidence type="ECO:0000259" key="2">
    <source>
        <dbReference type="Pfam" id="PF13427"/>
    </source>
</evidence>
<dbReference type="GO" id="GO:0016779">
    <property type="term" value="F:nucleotidyltransferase activity"/>
    <property type="evidence" value="ECO:0007669"/>
    <property type="project" value="UniProtKB-KW"/>
</dbReference>
<comment type="caution">
    <text evidence="3">The sequence shown here is derived from an EMBL/GenBank/DDBJ whole genome shotgun (WGS) entry which is preliminary data.</text>
</comment>
<dbReference type="SUPFAM" id="SSF81301">
    <property type="entry name" value="Nucleotidyltransferase"/>
    <property type="match status" value="1"/>
</dbReference>
<name>A0ABW3PJF0_9LACO</name>
<keyword evidence="1" id="KW-0808">Transferase</keyword>
<dbReference type="CDD" id="cd05403">
    <property type="entry name" value="NT_KNTase_like"/>
    <property type="match status" value="1"/>
</dbReference>
<dbReference type="InterPro" id="IPR025184">
    <property type="entry name" value="AadA_C"/>
</dbReference>
<evidence type="ECO:0000313" key="4">
    <source>
        <dbReference type="Proteomes" id="UP001597156"/>
    </source>
</evidence>
<evidence type="ECO:0000313" key="3">
    <source>
        <dbReference type="EMBL" id="MFD1125095.1"/>
    </source>
</evidence>
<evidence type="ECO:0000256" key="1">
    <source>
        <dbReference type="ARBA" id="ARBA00022679"/>
    </source>
</evidence>
<dbReference type="Gene3D" id="3.30.460.10">
    <property type="entry name" value="Beta Polymerase, domain 2"/>
    <property type="match status" value="1"/>
</dbReference>
<protein>
    <submittedName>
        <fullName evidence="3">Aminoglycoside adenylyltransferase domain-containing protein</fullName>
    </submittedName>
</protein>
<sequence>MTNTQKCLSMLKSTYQKILSTNLVGIYLHGSYVMHSYNASISDLDYIVVVKTPLSFSTKQQLMTVTLKKLWPLAPAKGLEFHVLRLSDTQHFRQPLPFDFHFSKMHFQNYLANPARYIEIMHGTDPDLAAHLTIINHFGQVLVGTPIIQVFDQVPEIDYWQSIIFDIQDAQTNILKQPVYTILNLCRVLAYKQERLITSKQSGGQWGFTHLDSQMHPLIQQALHVYTKPSANIEFKALPAELTAFATKMLWHLGL</sequence>
<keyword evidence="4" id="KW-1185">Reference proteome</keyword>
<dbReference type="Proteomes" id="UP001597156">
    <property type="component" value="Unassembled WGS sequence"/>
</dbReference>
<dbReference type="RefSeq" id="WP_162919761.1">
    <property type="nucleotide sequence ID" value="NZ_JBHTLH010000019.1"/>
</dbReference>
<dbReference type="Pfam" id="PF13427">
    <property type="entry name" value="AadA_C"/>
    <property type="match status" value="1"/>
</dbReference>
<keyword evidence="3" id="KW-0548">Nucleotidyltransferase</keyword>
<dbReference type="EMBL" id="JBHTLH010000019">
    <property type="protein sequence ID" value="MFD1125095.1"/>
    <property type="molecule type" value="Genomic_DNA"/>
</dbReference>
<organism evidence="3 4">
    <name type="scientific">Lentilactobacillus raoultii</name>
    <dbReference type="NCBI Taxonomy" id="1987503"/>
    <lineage>
        <taxon>Bacteria</taxon>
        <taxon>Bacillati</taxon>
        <taxon>Bacillota</taxon>
        <taxon>Bacilli</taxon>
        <taxon>Lactobacillales</taxon>
        <taxon>Lactobacillaceae</taxon>
        <taxon>Lentilactobacillus</taxon>
    </lineage>
</organism>
<dbReference type="InterPro" id="IPR043519">
    <property type="entry name" value="NT_sf"/>
</dbReference>